<proteinExistence type="predicted"/>
<name>A0A1H7E4R6_9ACTN</name>
<evidence type="ECO:0000313" key="2">
    <source>
        <dbReference type="Proteomes" id="UP000198707"/>
    </source>
</evidence>
<dbReference type="STRING" id="1144548.SAMN05443287_12324"/>
<gene>
    <name evidence="1" type="ORF">SAMN05443287_12324</name>
</gene>
<dbReference type="EMBL" id="FNYV01000023">
    <property type="protein sequence ID" value="SEK07042.1"/>
    <property type="molecule type" value="Genomic_DNA"/>
</dbReference>
<keyword evidence="2" id="KW-1185">Reference proteome</keyword>
<dbReference type="AlphaFoldDB" id="A0A1H7E4R6"/>
<evidence type="ECO:0000313" key="1">
    <source>
        <dbReference type="EMBL" id="SEK07042.1"/>
    </source>
</evidence>
<reference evidence="2" key="1">
    <citation type="submission" date="2016-10" db="EMBL/GenBank/DDBJ databases">
        <authorList>
            <person name="Varghese N."/>
            <person name="Submissions S."/>
        </authorList>
    </citation>
    <scope>NUCLEOTIDE SEQUENCE [LARGE SCALE GENOMIC DNA]</scope>
    <source>
        <strain evidence="2">CGMCC 4.7038</strain>
    </source>
</reference>
<accession>A0A1H7E4R6</accession>
<protein>
    <submittedName>
        <fullName evidence="1">Uncharacterized protein</fullName>
    </submittedName>
</protein>
<dbReference type="Proteomes" id="UP000198707">
    <property type="component" value="Unassembled WGS sequence"/>
</dbReference>
<sequence>MRAVYDRYDVRPGFETSFYFGLLARPMTADSFAAATTYSGSDMSGELEQGIAEVDTDGTWRLTERGREVALAVQRALGDWAEEFWDRKPIATMPGLAIVPRLADLVGRLLAAGQATGGPAFRAMTPVYEPSDATPTVRLTSRLGALRHHRADAHRAAWAAAGLTLAQLRALTLQDPQRQTIEEATNRLDEPIYQALSASERDELLAGLGALPG</sequence>
<organism evidence="1 2">
    <name type="scientific">Micromonospora phaseoli</name>
    <dbReference type="NCBI Taxonomy" id="1144548"/>
    <lineage>
        <taxon>Bacteria</taxon>
        <taxon>Bacillati</taxon>
        <taxon>Actinomycetota</taxon>
        <taxon>Actinomycetes</taxon>
        <taxon>Micromonosporales</taxon>
        <taxon>Micromonosporaceae</taxon>
        <taxon>Micromonospora</taxon>
    </lineage>
</organism>